<feature type="region of interest" description="Disordered" evidence="1">
    <location>
        <begin position="1"/>
        <end position="24"/>
    </location>
</feature>
<dbReference type="EMBL" id="BMSX01000017">
    <property type="protein sequence ID" value="GGR38552.1"/>
    <property type="molecule type" value="Genomic_DNA"/>
</dbReference>
<keyword evidence="3" id="KW-1185">Reference proteome</keyword>
<feature type="compositionally biased region" description="Acidic residues" evidence="1">
    <location>
        <begin position="1"/>
        <end position="16"/>
    </location>
</feature>
<protein>
    <submittedName>
        <fullName evidence="2">Uncharacterized protein</fullName>
    </submittedName>
</protein>
<reference evidence="2" key="2">
    <citation type="submission" date="2020-09" db="EMBL/GenBank/DDBJ databases">
        <authorList>
            <person name="Sun Q."/>
            <person name="Ohkuma M."/>
        </authorList>
    </citation>
    <scope>NUCLEOTIDE SEQUENCE</scope>
    <source>
        <strain evidence="2">JCM 4346</strain>
    </source>
</reference>
<name>A0A918FHT0_9ACTN</name>
<evidence type="ECO:0000256" key="1">
    <source>
        <dbReference type="SAM" id="MobiDB-lite"/>
    </source>
</evidence>
<evidence type="ECO:0000313" key="3">
    <source>
        <dbReference type="Proteomes" id="UP000658320"/>
    </source>
</evidence>
<proteinExistence type="predicted"/>
<reference evidence="2" key="1">
    <citation type="journal article" date="2014" name="Int. J. Syst. Evol. Microbiol.">
        <title>Complete genome sequence of Corynebacterium casei LMG S-19264T (=DSM 44701T), isolated from a smear-ripened cheese.</title>
        <authorList>
            <consortium name="US DOE Joint Genome Institute (JGI-PGF)"/>
            <person name="Walter F."/>
            <person name="Albersmeier A."/>
            <person name="Kalinowski J."/>
            <person name="Ruckert C."/>
        </authorList>
    </citation>
    <scope>NUCLEOTIDE SEQUENCE</scope>
    <source>
        <strain evidence="2">JCM 4346</strain>
    </source>
</reference>
<feature type="region of interest" description="Disordered" evidence="1">
    <location>
        <begin position="42"/>
        <end position="106"/>
    </location>
</feature>
<dbReference type="AlphaFoldDB" id="A0A918FHT0"/>
<evidence type="ECO:0000313" key="2">
    <source>
        <dbReference type="EMBL" id="GGR38552.1"/>
    </source>
</evidence>
<sequence>MRAFEGGEEGAAGEEGAEGRGTRIAVGHVQISQLSQGFLLRSKVTAGKPTSQRCDRDERPSGEKAERLPEPNLRVTHLAPEIAHPQPRIIPETTQPPHANPVRSPT</sequence>
<dbReference type="Proteomes" id="UP000658320">
    <property type="component" value="Unassembled WGS sequence"/>
</dbReference>
<gene>
    <name evidence="2" type="ORF">GCM10010251_63890</name>
</gene>
<feature type="compositionally biased region" description="Polar residues" evidence="1">
    <location>
        <begin position="92"/>
        <end position="106"/>
    </location>
</feature>
<organism evidence="2 3">
    <name type="scientific">Streptomyces aurantiogriseus</name>
    <dbReference type="NCBI Taxonomy" id="66870"/>
    <lineage>
        <taxon>Bacteria</taxon>
        <taxon>Bacillati</taxon>
        <taxon>Actinomycetota</taxon>
        <taxon>Actinomycetes</taxon>
        <taxon>Kitasatosporales</taxon>
        <taxon>Streptomycetaceae</taxon>
        <taxon>Streptomyces</taxon>
    </lineage>
</organism>
<comment type="caution">
    <text evidence="2">The sequence shown here is derived from an EMBL/GenBank/DDBJ whole genome shotgun (WGS) entry which is preliminary data.</text>
</comment>
<feature type="compositionally biased region" description="Basic and acidic residues" evidence="1">
    <location>
        <begin position="53"/>
        <end position="69"/>
    </location>
</feature>
<accession>A0A918FHT0</accession>